<sequence>MHIPHYFPFFFSYFHFRFPTCNQFQLSENSSLIYSFSFFFLLSSFFISFFFKVFTFFKTFNFSLLLFVPFFYFKPSCGKHPFN</sequence>
<dbReference type="EMBL" id="GEDG01012424">
    <property type="protein sequence ID" value="JAP26248.1"/>
    <property type="molecule type" value="Transcribed_RNA"/>
</dbReference>
<accession>A0A0V0I1H6</accession>
<organism evidence="2">
    <name type="scientific">Solanum chacoense</name>
    <name type="common">Chaco potato</name>
    <dbReference type="NCBI Taxonomy" id="4108"/>
    <lineage>
        <taxon>Eukaryota</taxon>
        <taxon>Viridiplantae</taxon>
        <taxon>Streptophyta</taxon>
        <taxon>Embryophyta</taxon>
        <taxon>Tracheophyta</taxon>
        <taxon>Spermatophyta</taxon>
        <taxon>Magnoliopsida</taxon>
        <taxon>eudicotyledons</taxon>
        <taxon>Gunneridae</taxon>
        <taxon>Pentapetalae</taxon>
        <taxon>asterids</taxon>
        <taxon>lamiids</taxon>
        <taxon>Solanales</taxon>
        <taxon>Solanaceae</taxon>
        <taxon>Solanoideae</taxon>
        <taxon>Solaneae</taxon>
        <taxon>Solanum</taxon>
    </lineage>
</organism>
<protein>
    <submittedName>
        <fullName evidence="2">Putative ovule protein</fullName>
    </submittedName>
</protein>
<keyword evidence="1" id="KW-1133">Transmembrane helix</keyword>
<feature type="transmembrane region" description="Helical" evidence="1">
    <location>
        <begin position="32"/>
        <end position="50"/>
    </location>
</feature>
<name>A0A0V0I1H6_SOLCH</name>
<keyword evidence="1" id="KW-0812">Transmembrane</keyword>
<proteinExistence type="predicted"/>
<dbReference type="AlphaFoldDB" id="A0A0V0I1H6"/>
<keyword evidence="1" id="KW-0472">Membrane</keyword>
<feature type="transmembrane region" description="Helical" evidence="1">
    <location>
        <begin position="56"/>
        <end position="73"/>
    </location>
</feature>
<evidence type="ECO:0000313" key="2">
    <source>
        <dbReference type="EMBL" id="JAP26248.1"/>
    </source>
</evidence>
<reference evidence="2" key="1">
    <citation type="submission" date="2015-12" db="EMBL/GenBank/DDBJ databases">
        <title>Gene expression during late stages of embryo sac development: a critical building block for successful pollen-pistil interactions.</title>
        <authorList>
            <person name="Liu Y."/>
            <person name="Joly V."/>
            <person name="Sabar M."/>
            <person name="Matton D.P."/>
        </authorList>
    </citation>
    <scope>NUCLEOTIDE SEQUENCE</scope>
</reference>
<evidence type="ECO:0000256" key="1">
    <source>
        <dbReference type="SAM" id="Phobius"/>
    </source>
</evidence>